<organism evidence="3 4">
    <name type="scientific">Parafrankia colletiae</name>
    <dbReference type="NCBI Taxonomy" id="573497"/>
    <lineage>
        <taxon>Bacteria</taxon>
        <taxon>Bacillati</taxon>
        <taxon>Actinomycetota</taxon>
        <taxon>Actinomycetes</taxon>
        <taxon>Frankiales</taxon>
        <taxon>Frankiaceae</taxon>
        <taxon>Parafrankia</taxon>
    </lineage>
</organism>
<accession>A0A1S1R0R6</accession>
<dbReference type="EMBL" id="MBLM01000102">
    <property type="protein sequence ID" value="OHV39476.1"/>
    <property type="molecule type" value="Genomic_DNA"/>
</dbReference>
<reference evidence="4" key="1">
    <citation type="submission" date="2016-07" db="EMBL/GenBank/DDBJ databases">
        <title>Sequence Frankia sp. strain CcI1.17.</title>
        <authorList>
            <person name="Ghodhbane-Gtari F."/>
            <person name="Swanson E."/>
            <person name="Gueddou A."/>
            <person name="Morris K."/>
            <person name="Hezbri K."/>
            <person name="Ktari A."/>
            <person name="Nouioui I."/>
            <person name="Abebe-Akele F."/>
            <person name="Simpson S."/>
            <person name="Thomas K."/>
            <person name="Gtari M."/>
            <person name="Tisa L.S."/>
            <person name="Hurst S."/>
        </authorList>
    </citation>
    <scope>NUCLEOTIDE SEQUENCE [LARGE SCALE GENOMIC DNA]</scope>
    <source>
        <strain evidence="4">Cc1.17</strain>
    </source>
</reference>
<keyword evidence="1" id="KW-0175">Coiled coil</keyword>
<name>A0A1S1R0R6_9ACTN</name>
<keyword evidence="4" id="KW-1185">Reference proteome</keyword>
<gene>
    <name evidence="3" type="ORF">CC117_14830</name>
</gene>
<dbReference type="Proteomes" id="UP000179627">
    <property type="component" value="Unassembled WGS sequence"/>
</dbReference>
<sequence length="456" mass="47206">MCARHLPAPDDDLFQAHPHLFARPSPGQASPADPAPLHAAARHTADAALARLRSTAAALSATLLDLDAAAEQVLGDGTGLRGRTAERAALARTGMNWLWERHRALSALLTRAEELRGTAPRPGARQAARLDRLLNGPWPGLGAPPPTGLGAVTPLAAPADVDEVARAIGAELAAVTRARAEHHHLLGEAARAVSEAVATCARLGVPDLPELAAAQADLRAAFAGVTANPLEITPADLRPAQTSAAQVAELVAALRDTFDALEERLAAAEDLLGRVVATAATGEHAARTVVERLTGDRSGLVRLDDGWFDDPLRGLRPWLDRLRAAGAAGEWRLVAHGLRAWTRVAEATLAAAGETVATNQAPLRRRNELRGLLDALRAKAGQRGQIESAALGDLYDRAATALSTTPVDLDAAEALVAAFSAALGVLPAPPPEGAAPAGGPARQASPSDVPSKEDSP</sequence>
<protein>
    <submittedName>
        <fullName evidence="3">Uncharacterized protein</fullName>
    </submittedName>
</protein>
<evidence type="ECO:0000256" key="1">
    <source>
        <dbReference type="SAM" id="Coils"/>
    </source>
</evidence>
<feature type="region of interest" description="Disordered" evidence="2">
    <location>
        <begin position="427"/>
        <end position="456"/>
    </location>
</feature>
<comment type="caution">
    <text evidence="3">The sequence shown here is derived from an EMBL/GenBank/DDBJ whole genome shotgun (WGS) entry which is preliminary data.</text>
</comment>
<dbReference type="OrthoDB" id="3214397at2"/>
<feature type="region of interest" description="Disordered" evidence="2">
    <location>
        <begin position="1"/>
        <end position="40"/>
    </location>
</feature>
<dbReference type="AlphaFoldDB" id="A0A1S1R0R6"/>
<evidence type="ECO:0000313" key="3">
    <source>
        <dbReference type="EMBL" id="OHV39476.1"/>
    </source>
</evidence>
<proteinExistence type="predicted"/>
<evidence type="ECO:0000313" key="4">
    <source>
        <dbReference type="Proteomes" id="UP000179627"/>
    </source>
</evidence>
<evidence type="ECO:0000256" key="2">
    <source>
        <dbReference type="SAM" id="MobiDB-lite"/>
    </source>
</evidence>
<feature type="coiled-coil region" evidence="1">
    <location>
        <begin position="244"/>
        <end position="271"/>
    </location>
</feature>
<dbReference type="RefSeq" id="WP_071083577.1">
    <property type="nucleotide sequence ID" value="NZ_MBLM01000102.1"/>
</dbReference>